<evidence type="ECO:0000313" key="3">
    <source>
        <dbReference type="Proteomes" id="UP000006377"/>
    </source>
</evidence>
<dbReference type="RefSeq" id="WP_011995348.1">
    <property type="nucleotide sequence ID" value="NC_009719.1"/>
</dbReference>
<dbReference type="AlphaFoldDB" id="A7HQ74"/>
<dbReference type="SUPFAM" id="SSF48452">
    <property type="entry name" value="TPR-like"/>
    <property type="match status" value="1"/>
</dbReference>
<dbReference type="Proteomes" id="UP000006377">
    <property type="component" value="Chromosome"/>
</dbReference>
<evidence type="ECO:0008006" key="4">
    <source>
        <dbReference type="Google" id="ProtNLM"/>
    </source>
</evidence>
<organism evidence="2 3">
    <name type="scientific">Parvibaculum lavamentivorans (strain DS-1 / DSM 13023 / NCIMB 13966)</name>
    <dbReference type="NCBI Taxonomy" id="402881"/>
    <lineage>
        <taxon>Bacteria</taxon>
        <taxon>Pseudomonadati</taxon>
        <taxon>Pseudomonadota</taxon>
        <taxon>Alphaproteobacteria</taxon>
        <taxon>Hyphomicrobiales</taxon>
        <taxon>Parvibaculaceae</taxon>
        <taxon>Parvibaculum</taxon>
    </lineage>
</organism>
<keyword evidence="3" id="KW-1185">Reference proteome</keyword>
<dbReference type="HOGENOM" id="CLU_095648_0_0_5"/>
<accession>A7HQ74</accession>
<dbReference type="eggNOG" id="COG0457">
    <property type="taxonomic scope" value="Bacteria"/>
</dbReference>
<reference evidence="2 3" key="1">
    <citation type="journal article" date="2011" name="Stand. Genomic Sci.">
        <title>Complete genome sequence of Parvibaculum lavamentivorans type strain (DS-1(T)).</title>
        <authorList>
            <person name="Schleheck D."/>
            <person name="Weiss M."/>
            <person name="Pitluck S."/>
            <person name="Bruce D."/>
            <person name="Land M.L."/>
            <person name="Han S."/>
            <person name="Saunders E."/>
            <person name="Tapia R."/>
            <person name="Detter C."/>
            <person name="Brettin T."/>
            <person name="Han J."/>
            <person name="Woyke T."/>
            <person name="Goodwin L."/>
            <person name="Pennacchio L."/>
            <person name="Nolan M."/>
            <person name="Cook A.M."/>
            <person name="Kjelleberg S."/>
            <person name="Thomas T."/>
        </authorList>
    </citation>
    <scope>NUCLEOTIDE SEQUENCE [LARGE SCALE GENOMIC DNA]</scope>
    <source>
        <strain evidence="3">DS-1 / DSM 13023 / NCIMB 13966</strain>
    </source>
</reference>
<keyword evidence="1" id="KW-0732">Signal</keyword>
<dbReference type="OrthoDB" id="9807521at2"/>
<proteinExistence type="predicted"/>
<protein>
    <recommendedName>
        <fullName evidence="4">Tetratricopeptide TPR_2 repeat protein</fullName>
    </recommendedName>
</protein>
<name>A7HQ74_PARL1</name>
<dbReference type="InterPro" id="IPR011990">
    <property type="entry name" value="TPR-like_helical_dom_sf"/>
</dbReference>
<dbReference type="STRING" id="402881.Plav_0434"/>
<sequence length="274" mass="28398">MIALRALLLFAAVLAAAPALAFDRGLAEAQAAFDSGAFARAAMLARRLQTGEGDALASRAEMVRGDFGAEGDARLVRFEAALRDGRRAVARAPERPETHLAVAVALGLVARREGSMAAHFTGMATEARAHIDKALALNPDNAWAHAALGGWHLEIVHAGGPLGGVVYGASADEGIAAYERALALDPANMSIAWQYAFQLAGFGTTAKTARAGELLAEIAGREPATALEKLLRDAALELKQALDANDMAAASRIVALRLGRAAPPAQAPAPTGKR</sequence>
<gene>
    <name evidence="2" type="ordered locus">Plav_0434</name>
</gene>
<feature type="signal peptide" evidence="1">
    <location>
        <begin position="1"/>
        <end position="21"/>
    </location>
</feature>
<evidence type="ECO:0000313" key="2">
    <source>
        <dbReference type="EMBL" id="ABS62057.1"/>
    </source>
</evidence>
<feature type="chain" id="PRO_5002708131" description="Tetratricopeptide TPR_2 repeat protein" evidence="1">
    <location>
        <begin position="22"/>
        <end position="274"/>
    </location>
</feature>
<dbReference type="Gene3D" id="1.25.40.10">
    <property type="entry name" value="Tetratricopeptide repeat domain"/>
    <property type="match status" value="1"/>
</dbReference>
<dbReference type="EMBL" id="CP000774">
    <property type="protein sequence ID" value="ABS62057.1"/>
    <property type="molecule type" value="Genomic_DNA"/>
</dbReference>
<evidence type="ECO:0000256" key="1">
    <source>
        <dbReference type="SAM" id="SignalP"/>
    </source>
</evidence>
<dbReference type="KEGG" id="pla:Plav_0434"/>